<dbReference type="Gene3D" id="3.90.1200.10">
    <property type="match status" value="1"/>
</dbReference>
<keyword evidence="2" id="KW-1185">Reference proteome</keyword>
<evidence type="ECO:0000313" key="2">
    <source>
        <dbReference type="Proteomes" id="UP000204221"/>
    </source>
</evidence>
<dbReference type="KEGG" id="ahg:AHOG_05175"/>
<organism evidence="1 2">
    <name type="scientific">Actinoalloteichus hoggarensis</name>
    <dbReference type="NCBI Taxonomy" id="1470176"/>
    <lineage>
        <taxon>Bacteria</taxon>
        <taxon>Bacillati</taxon>
        <taxon>Actinomycetota</taxon>
        <taxon>Actinomycetes</taxon>
        <taxon>Pseudonocardiales</taxon>
        <taxon>Pseudonocardiaceae</taxon>
        <taxon>Actinoalloteichus</taxon>
    </lineage>
</organism>
<dbReference type="EMBL" id="CP022521">
    <property type="protein sequence ID" value="ASO18688.1"/>
    <property type="molecule type" value="Genomic_DNA"/>
</dbReference>
<sequence>MQQRLGWHDIPAEVRAAIGTRTGPISQVRTASGGANSALAAVVDGVGGRFFVKGVRHATHAGIAAHRREAAVAPHVARVAPALRWRLPEVAGWDVLGFDAVDARHADYRPGSTDLPAVVELLQTVGEIPCPPQEVTITDAVRRWGPYLPEGAEPAQLVGDALLHTDYNPENVLITSDGTARLIDWAWAARGAPWIDPCCLLLQMIADGHNPASAEHWASRTPAWHTARPRDLDAFAAASLLLWQEIADQDPHRTWTRDMAFAAHAWCQAREARRRHD</sequence>
<dbReference type="AlphaFoldDB" id="A0A221VYX7"/>
<protein>
    <submittedName>
        <fullName evidence="1">Uncharacterized protein</fullName>
    </submittedName>
</protein>
<accession>A0A221VYX7</accession>
<evidence type="ECO:0000313" key="1">
    <source>
        <dbReference type="EMBL" id="ASO18688.1"/>
    </source>
</evidence>
<dbReference type="Proteomes" id="UP000204221">
    <property type="component" value="Chromosome"/>
</dbReference>
<dbReference type="InterPro" id="IPR011009">
    <property type="entry name" value="Kinase-like_dom_sf"/>
</dbReference>
<reference evidence="1 2" key="1">
    <citation type="submission" date="2017-07" db="EMBL/GenBank/DDBJ databases">
        <title>Complete genome sequence of Actinoalloteichus hoggarensis DSM 45943, type strain of Actinoalloteichus hoggarensis.</title>
        <authorList>
            <person name="Ruckert C."/>
            <person name="Nouioui I."/>
            <person name="Willmese J."/>
            <person name="van Wezel G."/>
            <person name="Klenk H.-P."/>
            <person name="Kalinowski J."/>
            <person name="Zotchev S.B."/>
        </authorList>
    </citation>
    <scope>NUCLEOTIDE SEQUENCE [LARGE SCALE GENOMIC DNA]</scope>
    <source>
        <strain evidence="1 2">DSM 45943</strain>
    </source>
</reference>
<gene>
    <name evidence="1" type="ORF">AHOG_05175</name>
</gene>
<dbReference type="SUPFAM" id="SSF56112">
    <property type="entry name" value="Protein kinase-like (PK-like)"/>
    <property type="match status" value="1"/>
</dbReference>
<name>A0A221VYX7_9PSEU</name>
<dbReference type="OrthoDB" id="2570531at2"/>
<proteinExistence type="predicted"/>
<dbReference type="RefSeq" id="WP_093940330.1">
    <property type="nucleotide sequence ID" value="NZ_CP022521.1"/>
</dbReference>